<evidence type="ECO:0008006" key="4">
    <source>
        <dbReference type="Google" id="ProtNLM"/>
    </source>
</evidence>
<name>C4XE24_MYCFP</name>
<dbReference type="Proteomes" id="UP000006810">
    <property type="component" value="Chromosome"/>
</dbReference>
<dbReference type="PANTHER" id="PTHR30345">
    <property type="entry name" value="RIBOSE-5-PHOSPHATE ISOMERASE B"/>
    <property type="match status" value="1"/>
</dbReference>
<dbReference type="InterPro" id="IPR003500">
    <property type="entry name" value="RpiB_LacA_LacB"/>
</dbReference>
<dbReference type="EMBL" id="AP009608">
    <property type="protein sequence ID" value="BAH69396.1"/>
    <property type="molecule type" value="Genomic_DNA"/>
</dbReference>
<comment type="similarity">
    <text evidence="1">Belongs to the LacAB/RpiB family.</text>
</comment>
<dbReference type="Pfam" id="PF02502">
    <property type="entry name" value="LacAB_rpiB"/>
    <property type="match status" value="1"/>
</dbReference>
<dbReference type="GO" id="GO:0009052">
    <property type="term" value="P:pentose-phosphate shunt, non-oxidative branch"/>
    <property type="evidence" value="ECO:0007669"/>
    <property type="project" value="TreeGrafter"/>
</dbReference>
<dbReference type="InterPro" id="IPR036569">
    <property type="entry name" value="RpiB_LacA_LacB_sf"/>
</dbReference>
<gene>
    <name evidence="2" type="ordered locus">MBIO_0131</name>
</gene>
<evidence type="ECO:0000313" key="3">
    <source>
        <dbReference type="Proteomes" id="UP000006810"/>
    </source>
</evidence>
<dbReference type="Gene3D" id="3.40.1400.10">
    <property type="entry name" value="Sugar-phosphate isomerase, RpiB/LacA/LacB"/>
    <property type="match status" value="1"/>
</dbReference>
<dbReference type="HOGENOM" id="CLU_091396_4_1_14"/>
<dbReference type="GO" id="GO:0019316">
    <property type="term" value="P:D-allose catabolic process"/>
    <property type="evidence" value="ECO:0007669"/>
    <property type="project" value="TreeGrafter"/>
</dbReference>
<evidence type="ECO:0000313" key="2">
    <source>
        <dbReference type="EMBL" id="BAH69396.1"/>
    </source>
</evidence>
<dbReference type="PATRIC" id="fig|496833.3.peg.552"/>
<evidence type="ECO:0000256" key="1">
    <source>
        <dbReference type="ARBA" id="ARBA00008754"/>
    </source>
</evidence>
<accession>C4XE24</accession>
<dbReference type="eggNOG" id="COG0698">
    <property type="taxonomic scope" value="Bacteria"/>
</dbReference>
<sequence length="178" mass="20104">MEKFRKKDKFLPNFSRILLYHLKIDTKEANMAKKNIIALASDHGGCELKNEMRDYVKSLGYEVVDLGPADGSKSISYAEQGHNLAKYIDEHKNTIGLGFCGTGLGISYALNRHKHIRAARVVTVEDARLAKLHNNANVLVMGGRYVPFAEAQAMFNEYIKTEYEGGRHQARIDQIDEF</sequence>
<dbReference type="NCBIfam" id="NF004051">
    <property type="entry name" value="PRK05571.1"/>
    <property type="match status" value="1"/>
</dbReference>
<dbReference type="NCBIfam" id="TIGR00689">
    <property type="entry name" value="rpiB_lacA_lacB"/>
    <property type="match status" value="1"/>
</dbReference>
<dbReference type="GO" id="GO:0004751">
    <property type="term" value="F:ribose-5-phosphate isomerase activity"/>
    <property type="evidence" value="ECO:0007669"/>
    <property type="project" value="TreeGrafter"/>
</dbReference>
<proteinExistence type="inferred from homology"/>
<reference evidence="2 3" key="1">
    <citation type="journal article" date="2009" name="Curr. Microbiol.">
        <title>Molecular cloning and expression of a novel cholinephosphotransferase involved in glycoglycerophospholipid biosynthesis of Mycoplasma fermentans.</title>
        <authorList>
            <person name="Ishida N."/>
            <person name="Irikura D."/>
            <person name="Matsuda K."/>
            <person name="Sato S."/>
            <person name="Asano K."/>
        </authorList>
    </citation>
    <scope>NUCLEOTIDE SEQUENCE [LARGE SCALE GENOMIC DNA]</scope>
    <source>
        <strain evidence="3">ATCC 19989 / NBRC 14854 / NCTC 10117 / PG18</strain>
    </source>
</reference>
<dbReference type="KEGG" id="mfp:MBIO_0131"/>
<keyword evidence="3" id="KW-1185">Reference proteome</keyword>
<dbReference type="PANTHER" id="PTHR30345:SF0">
    <property type="entry name" value="DNA DAMAGE-REPAIR_TOLERATION PROTEIN DRT102"/>
    <property type="match status" value="1"/>
</dbReference>
<dbReference type="SUPFAM" id="SSF89623">
    <property type="entry name" value="Ribose/Galactose isomerase RpiB/AlsB"/>
    <property type="match status" value="1"/>
</dbReference>
<organism evidence="2 3">
    <name type="scientific">Mycoplasmopsis fermentans (strain ATCC 19989 / NBRC 14854 / NCTC 10117 / PG18)</name>
    <name type="common">Mycoplasma fermentans</name>
    <dbReference type="NCBI Taxonomy" id="496833"/>
    <lineage>
        <taxon>Bacteria</taxon>
        <taxon>Bacillati</taxon>
        <taxon>Mycoplasmatota</taxon>
        <taxon>Mycoplasmoidales</taxon>
        <taxon>Metamycoplasmataceae</taxon>
        <taxon>Mycoplasmopsis</taxon>
    </lineage>
</organism>
<dbReference type="AlphaFoldDB" id="C4XE24"/>
<protein>
    <recommendedName>
        <fullName evidence="4">Ribose-5-phosphate isomerase</fullName>
    </recommendedName>
</protein>